<dbReference type="InterPro" id="IPR043864">
    <property type="entry name" value="Omp85-like_dom"/>
</dbReference>
<evidence type="ECO:0000259" key="1">
    <source>
        <dbReference type="Pfam" id="PF19143"/>
    </source>
</evidence>
<dbReference type="Gene3D" id="2.40.160.50">
    <property type="entry name" value="membrane protein fhac: a member of the omp85/tpsb transporter family"/>
    <property type="match status" value="1"/>
</dbReference>
<dbReference type="AlphaFoldDB" id="A0A2W5E962"/>
<organism evidence="2 3">
    <name type="scientific">Pseudopedobacter saltans</name>
    <dbReference type="NCBI Taxonomy" id="151895"/>
    <lineage>
        <taxon>Bacteria</taxon>
        <taxon>Pseudomonadati</taxon>
        <taxon>Bacteroidota</taxon>
        <taxon>Sphingobacteriia</taxon>
        <taxon>Sphingobacteriales</taxon>
        <taxon>Sphingobacteriaceae</taxon>
        <taxon>Pseudopedobacter</taxon>
    </lineage>
</organism>
<feature type="non-terminal residue" evidence="2">
    <location>
        <position position="1"/>
    </location>
</feature>
<comment type="caution">
    <text evidence="2">The sequence shown here is derived from an EMBL/GenBank/DDBJ whole genome shotgun (WGS) entry which is preliminary data.</text>
</comment>
<evidence type="ECO:0000313" key="3">
    <source>
        <dbReference type="Proteomes" id="UP000249645"/>
    </source>
</evidence>
<evidence type="ECO:0000313" key="2">
    <source>
        <dbReference type="EMBL" id="PZP39488.1"/>
    </source>
</evidence>
<gene>
    <name evidence="2" type="ORF">DI598_19915</name>
</gene>
<dbReference type="Proteomes" id="UP000249645">
    <property type="component" value="Unassembled WGS sequence"/>
</dbReference>
<name>A0A2W5E962_9SPHI</name>
<protein>
    <submittedName>
        <fullName evidence="2">Patatin</fullName>
    </submittedName>
</protein>
<reference evidence="2 3" key="1">
    <citation type="submission" date="2017-11" db="EMBL/GenBank/DDBJ databases">
        <title>Infants hospitalized years apart are colonized by the same room-sourced microbial strains.</title>
        <authorList>
            <person name="Brooks B."/>
            <person name="Olm M.R."/>
            <person name="Firek B.A."/>
            <person name="Baker R."/>
            <person name="Thomas B.C."/>
            <person name="Morowitz M.J."/>
            <person name="Banfield J.F."/>
        </authorList>
    </citation>
    <scope>NUCLEOTIDE SEQUENCE [LARGE SCALE GENOMIC DNA]</scope>
    <source>
        <strain evidence="2">S2_009_000_R2_76</strain>
    </source>
</reference>
<feature type="domain" description="OMP85-like membrane spanning beta-barrel" evidence="1">
    <location>
        <begin position="2"/>
        <end position="110"/>
    </location>
</feature>
<dbReference type="EMBL" id="QFOI01000666">
    <property type="protein sequence ID" value="PZP39488.1"/>
    <property type="molecule type" value="Genomic_DNA"/>
</dbReference>
<sequence>KYRVGGIFEQSIVNFKRLNGYQFASLADNNIFIASNDFQLRFSKNYFLVGNFSIANMFSSIKFEEAVKLNYSSVGLTAGYKSPFGQIKLNVSKSLNKHKGVFSVILGHWF</sequence>
<accession>A0A2W5E962</accession>
<dbReference type="Pfam" id="PF19143">
    <property type="entry name" value="Omp85_2"/>
    <property type="match status" value="1"/>
</dbReference>
<proteinExistence type="predicted"/>